<dbReference type="PANTHER" id="PTHR35807">
    <property type="entry name" value="TRANSCRIPTIONAL REGULATOR REDD-RELATED"/>
    <property type="match status" value="1"/>
</dbReference>
<evidence type="ECO:0000313" key="8">
    <source>
        <dbReference type="EMBL" id="OLF17484.1"/>
    </source>
</evidence>
<dbReference type="InterPro" id="IPR001387">
    <property type="entry name" value="Cro/C1-type_HTH"/>
</dbReference>
<dbReference type="OrthoDB" id="581105at2"/>
<accession>A0A1Q8CT22</accession>
<protein>
    <recommendedName>
        <fullName evidence="10">Transcriptional regulator</fullName>
    </recommendedName>
</protein>
<gene>
    <name evidence="8" type="ORF">BU204_11115</name>
</gene>
<dbReference type="InterPro" id="IPR016032">
    <property type="entry name" value="Sig_transdc_resp-reg_C-effctor"/>
</dbReference>
<dbReference type="SMART" id="SM00028">
    <property type="entry name" value="TPR"/>
    <property type="match status" value="6"/>
</dbReference>
<dbReference type="InterPro" id="IPR005158">
    <property type="entry name" value="BTAD"/>
</dbReference>
<dbReference type="SUPFAM" id="SSF47413">
    <property type="entry name" value="lambda repressor-like DNA-binding domains"/>
    <property type="match status" value="1"/>
</dbReference>
<feature type="DNA-binding region" description="OmpR/PhoB-type" evidence="5">
    <location>
        <begin position="67"/>
        <end position="164"/>
    </location>
</feature>
<dbReference type="Proteomes" id="UP000185596">
    <property type="component" value="Unassembled WGS sequence"/>
</dbReference>
<dbReference type="SUPFAM" id="SSF48452">
    <property type="entry name" value="TPR-like"/>
    <property type="match status" value="3"/>
</dbReference>
<dbReference type="Gene3D" id="1.10.10.10">
    <property type="entry name" value="Winged helix-like DNA-binding domain superfamily/Winged helix DNA-binding domain"/>
    <property type="match status" value="1"/>
</dbReference>
<dbReference type="SUPFAM" id="SSF52540">
    <property type="entry name" value="P-loop containing nucleoside triphosphate hydrolases"/>
    <property type="match status" value="1"/>
</dbReference>
<dbReference type="Gene3D" id="1.25.40.10">
    <property type="entry name" value="Tetratricopeptide repeat domain"/>
    <property type="match status" value="3"/>
</dbReference>
<evidence type="ECO:0000256" key="1">
    <source>
        <dbReference type="ARBA" id="ARBA00005820"/>
    </source>
</evidence>
<sequence>MDDDSSFGALLRHRRTVARLTQEELAHRAGVSVRAVRSIERGVTRPRWTSVRRLAEATGIAVEDAWAAVHRDGELSLRVLGRLELRLGSRAVDLGPHKQRCLLALLALRANLVVPRGEIVDALWGASPPDSCHGLVHTYVSRLRKVVGPAVPITAERGGYLLAATSDRLDLLGFEDLLVRADRAMPRDPAAAVTALEQALRLWRGAPVCDLPVLRQHPAVTGLAARRLVAALAYADAAEHRARPEAVVEVLREVAAEEQLHEGLHARLMLALAAAGRQAEALRLFAEVRTRLVKELGVEPGPEVRAAHLRLVRGERPIVAERSVPAQLPTDVSGFAGRAEHLAHLDAHLGALLTDAAAAPVVISAISGTAGVGKTTLAVHWAHRVRDRFPDGQLYVNLRGYAATGPVAPVEALGRLLRALGVAAEHVPADLEEAEGLYRTLLADRRVLVLLDNAAGAEQVRRLLPGSPGCLALVTSRDRLTGLVAGEGARHLAVDVLSPGEARALLAGLLGHERVSAEVAAVDELAAACAYLPLALRIAAANLSTASALDIAAYTRALRAHGRLDELAIDGDERAAVRVAFDLSYARLDELPRRLFRLLGLVPGADFTEPAATALLGAPARRPLAALVAASLLQEQTTGRYQFHDLLREYARDRAAGEETPAERRAALARYHDYYLGTAATAGRLIYPEVTPSVPPSGEALADDRAAVGWLDAELANLVEIATSGESDHVWRLAAVLRGYFVRRGHGREGRVIGLAALAAATRAGDRQAQAAVHDVLGVVHYNLSRYGEAVHHHEQALLLNEEIGDLGGQETSLHSLGRVYSQLGRPARAAGYHERALEISRRIGSPRGEAMALNYVGVTALSLGQLDRAATRTAQALSLSLRIGDADAEVRSMHAAGATSWARGDLLEARALHTRCLRRCRELGWRHGEIAATVSLAETNCDAGAYEQAREQAELTIRQSRELGERRHEAGGLEIMASVSLRCGELDAALAYYAEALAAARAISFGYGETSVLIGLAAARRRTGSPADAVVASRQALRVMEESGMRLLEGRAHIELARGTLALGHAAEALGQVEHALALVRGRGQRLDEARALHVVGLVRAELGDREAAAVAWRAALRLFEEIGTPEREVVGALLGGRG</sequence>
<dbReference type="Gene3D" id="3.40.50.300">
    <property type="entry name" value="P-loop containing nucleotide triphosphate hydrolases"/>
    <property type="match status" value="1"/>
</dbReference>
<dbReference type="Pfam" id="PF13560">
    <property type="entry name" value="HTH_31"/>
    <property type="match status" value="1"/>
</dbReference>
<dbReference type="InterPro" id="IPR051677">
    <property type="entry name" value="AfsR-DnrI-RedD_regulator"/>
</dbReference>
<dbReference type="InterPro" id="IPR010982">
    <property type="entry name" value="Lambda_DNA-bd_dom_sf"/>
</dbReference>
<dbReference type="SMART" id="SM00862">
    <property type="entry name" value="Trans_reg_C"/>
    <property type="match status" value="1"/>
</dbReference>
<dbReference type="InterPro" id="IPR019734">
    <property type="entry name" value="TPR_rpt"/>
</dbReference>
<reference evidence="8 9" key="1">
    <citation type="submission" date="2016-12" db="EMBL/GenBank/DDBJ databases">
        <title>The draft genome sequence of Actinophytocola sp. 11-183.</title>
        <authorList>
            <person name="Wang W."/>
            <person name="Yuan L."/>
        </authorList>
    </citation>
    <scope>NUCLEOTIDE SEQUENCE [LARGE SCALE GENOMIC DNA]</scope>
    <source>
        <strain evidence="8 9">11-183</strain>
    </source>
</reference>
<dbReference type="CDD" id="cd00093">
    <property type="entry name" value="HTH_XRE"/>
    <property type="match status" value="1"/>
</dbReference>
<dbReference type="InterPro" id="IPR036388">
    <property type="entry name" value="WH-like_DNA-bd_sf"/>
</dbReference>
<dbReference type="GO" id="GO:0043531">
    <property type="term" value="F:ADP binding"/>
    <property type="evidence" value="ECO:0007669"/>
    <property type="project" value="InterPro"/>
</dbReference>
<dbReference type="InterPro" id="IPR011990">
    <property type="entry name" value="TPR-like_helical_dom_sf"/>
</dbReference>
<evidence type="ECO:0000256" key="4">
    <source>
        <dbReference type="ARBA" id="ARBA00023163"/>
    </source>
</evidence>
<dbReference type="PRINTS" id="PR00364">
    <property type="entry name" value="DISEASERSIST"/>
</dbReference>
<dbReference type="STRING" id="1912961.BU204_11115"/>
<dbReference type="PROSITE" id="PS51755">
    <property type="entry name" value="OMPR_PHOB"/>
    <property type="match status" value="1"/>
</dbReference>
<dbReference type="PROSITE" id="PS50943">
    <property type="entry name" value="HTH_CROC1"/>
    <property type="match status" value="1"/>
</dbReference>
<keyword evidence="3 5" id="KW-0238">DNA-binding</keyword>
<dbReference type="GO" id="GO:0003677">
    <property type="term" value="F:DNA binding"/>
    <property type="evidence" value="ECO:0007669"/>
    <property type="project" value="UniProtKB-UniRule"/>
</dbReference>
<dbReference type="InterPro" id="IPR002182">
    <property type="entry name" value="NB-ARC"/>
</dbReference>
<dbReference type="GO" id="GO:0006355">
    <property type="term" value="P:regulation of DNA-templated transcription"/>
    <property type="evidence" value="ECO:0007669"/>
    <property type="project" value="InterPro"/>
</dbReference>
<dbReference type="GO" id="GO:0000160">
    <property type="term" value="P:phosphorelay signal transduction system"/>
    <property type="evidence" value="ECO:0007669"/>
    <property type="project" value="InterPro"/>
</dbReference>
<comment type="similarity">
    <text evidence="1">Belongs to the AfsR/DnrI/RedD regulatory family.</text>
</comment>
<dbReference type="AlphaFoldDB" id="A0A1Q8CT22"/>
<dbReference type="InterPro" id="IPR027417">
    <property type="entry name" value="P-loop_NTPase"/>
</dbReference>
<dbReference type="SMART" id="SM01043">
    <property type="entry name" value="BTAD"/>
    <property type="match status" value="1"/>
</dbReference>
<dbReference type="Pfam" id="PF00931">
    <property type="entry name" value="NB-ARC"/>
    <property type="match status" value="1"/>
</dbReference>
<evidence type="ECO:0000256" key="5">
    <source>
        <dbReference type="PROSITE-ProRule" id="PRU01091"/>
    </source>
</evidence>
<evidence type="ECO:0000313" key="9">
    <source>
        <dbReference type="Proteomes" id="UP000185596"/>
    </source>
</evidence>
<evidence type="ECO:0000256" key="3">
    <source>
        <dbReference type="ARBA" id="ARBA00023125"/>
    </source>
</evidence>
<evidence type="ECO:0000259" key="6">
    <source>
        <dbReference type="PROSITE" id="PS50943"/>
    </source>
</evidence>
<keyword evidence="2" id="KW-0805">Transcription regulation</keyword>
<dbReference type="Pfam" id="PF13424">
    <property type="entry name" value="TPR_12"/>
    <property type="match status" value="1"/>
</dbReference>
<keyword evidence="4" id="KW-0804">Transcription</keyword>
<dbReference type="InterPro" id="IPR001867">
    <property type="entry name" value="OmpR/PhoB-type_DNA-bd"/>
</dbReference>
<dbReference type="EMBL" id="MSIE01000016">
    <property type="protein sequence ID" value="OLF17484.1"/>
    <property type="molecule type" value="Genomic_DNA"/>
</dbReference>
<proteinExistence type="inferred from homology"/>
<evidence type="ECO:0000259" key="7">
    <source>
        <dbReference type="PROSITE" id="PS51755"/>
    </source>
</evidence>
<feature type="domain" description="OmpR/PhoB-type" evidence="7">
    <location>
        <begin position="67"/>
        <end position="164"/>
    </location>
</feature>
<evidence type="ECO:0000256" key="2">
    <source>
        <dbReference type="ARBA" id="ARBA00023015"/>
    </source>
</evidence>
<name>A0A1Q8CT22_9PSEU</name>
<organism evidence="8 9">
    <name type="scientific">Actinophytocola xanthii</name>
    <dbReference type="NCBI Taxonomy" id="1912961"/>
    <lineage>
        <taxon>Bacteria</taxon>
        <taxon>Bacillati</taxon>
        <taxon>Actinomycetota</taxon>
        <taxon>Actinomycetes</taxon>
        <taxon>Pseudonocardiales</taxon>
        <taxon>Pseudonocardiaceae</taxon>
    </lineage>
</organism>
<keyword evidence="9" id="KW-1185">Reference proteome</keyword>
<dbReference type="RefSeq" id="WP_075125535.1">
    <property type="nucleotide sequence ID" value="NZ_MSIE01000016.1"/>
</dbReference>
<dbReference type="Pfam" id="PF00486">
    <property type="entry name" value="Trans_reg_C"/>
    <property type="match status" value="1"/>
</dbReference>
<evidence type="ECO:0008006" key="10">
    <source>
        <dbReference type="Google" id="ProtNLM"/>
    </source>
</evidence>
<dbReference type="SMART" id="SM00530">
    <property type="entry name" value="HTH_XRE"/>
    <property type="match status" value="1"/>
</dbReference>
<feature type="domain" description="HTH cro/C1-type" evidence="6">
    <location>
        <begin position="11"/>
        <end position="65"/>
    </location>
</feature>
<dbReference type="Gene3D" id="1.10.260.40">
    <property type="entry name" value="lambda repressor-like DNA-binding domains"/>
    <property type="match status" value="1"/>
</dbReference>
<comment type="caution">
    <text evidence="8">The sequence shown here is derived from an EMBL/GenBank/DDBJ whole genome shotgun (WGS) entry which is preliminary data.</text>
</comment>
<dbReference type="Pfam" id="PF03704">
    <property type="entry name" value="BTAD"/>
    <property type="match status" value="1"/>
</dbReference>
<dbReference type="PANTHER" id="PTHR35807:SF1">
    <property type="entry name" value="TRANSCRIPTIONAL REGULATOR REDD"/>
    <property type="match status" value="1"/>
</dbReference>
<dbReference type="SUPFAM" id="SSF46894">
    <property type="entry name" value="C-terminal effector domain of the bipartite response regulators"/>
    <property type="match status" value="1"/>
</dbReference>